<evidence type="ECO:0000256" key="10">
    <source>
        <dbReference type="ARBA" id="ARBA00022989"/>
    </source>
</evidence>
<evidence type="ECO:0000256" key="11">
    <source>
        <dbReference type="ARBA" id="ARBA00023053"/>
    </source>
</evidence>
<comment type="cofactor">
    <cofactor evidence="1 16 17">
        <name>Na(+)</name>
        <dbReference type="ChEBI" id="CHEBI:29101"/>
    </cofactor>
</comment>
<organism evidence="19 20">
    <name type="scientific">Idiomarina aquatica</name>
    <dbReference type="NCBI Taxonomy" id="1327752"/>
    <lineage>
        <taxon>Bacteria</taxon>
        <taxon>Pseudomonadati</taxon>
        <taxon>Pseudomonadota</taxon>
        <taxon>Gammaproteobacteria</taxon>
        <taxon>Alteromonadales</taxon>
        <taxon>Idiomarinaceae</taxon>
        <taxon>Idiomarina</taxon>
    </lineage>
</organism>
<proteinExistence type="inferred from homology"/>
<dbReference type="EC" id="7.2.4.2" evidence="16"/>
<dbReference type="GO" id="GO:0008948">
    <property type="term" value="F:oxaloacetate decarboxylase activity"/>
    <property type="evidence" value="ECO:0007669"/>
    <property type="project" value="UniProtKB-UniRule"/>
</dbReference>
<evidence type="ECO:0000256" key="9">
    <source>
        <dbReference type="ARBA" id="ARBA00022967"/>
    </source>
</evidence>
<dbReference type="RefSeq" id="WP_133540113.1">
    <property type="nucleotide sequence ID" value="NZ_SNXI01000012.1"/>
</dbReference>
<keyword evidence="12 16" id="KW-0406">Ion transport</keyword>
<evidence type="ECO:0000256" key="6">
    <source>
        <dbReference type="ARBA" id="ARBA00022448"/>
    </source>
</evidence>
<evidence type="ECO:0000256" key="8">
    <source>
        <dbReference type="ARBA" id="ARBA00022692"/>
    </source>
</evidence>
<feature type="region of interest" description="Disordered" evidence="18">
    <location>
        <begin position="40"/>
        <end position="61"/>
    </location>
</feature>
<evidence type="ECO:0000256" key="14">
    <source>
        <dbReference type="ARBA" id="ARBA00023201"/>
    </source>
</evidence>
<dbReference type="AlphaFoldDB" id="A0A4R6P6P3"/>
<dbReference type="GO" id="GO:0036376">
    <property type="term" value="P:sodium ion export across plasma membrane"/>
    <property type="evidence" value="ECO:0007669"/>
    <property type="project" value="InterPro"/>
</dbReference>
<evidence type="ECO:0000256" key="1">
    <source>
        <dbReference type="ARBA" id="ARBA00001959"/>
    </source>
</evidence>
<reference evidence="19 20" key="1">
    <citation type="submission" date="2019-03" db="EMBL/GenBank/DDBJ databases">
        <title>Freshwater and sediment microbial communities from various areas in North America, analyzing microbe dynamics in response to fracking.</title>
        <authorList>
            <person name="Lamendella R."/>
        </authorList>
    </citation>
    <scope>NUCLEOTIDE SEQUENCE [LARGE SCALE GENOMIC DNA]</scope>
    <source>
        <strain evidence="19 20">18_TX</strain>
    </source>
</reference>
<evidence type="ECO:0000256" key="2">
    <source>
        <dbReference type="ARBA" id="ARBA00003002"/>
    </source>
</evidence>
<dbReference type="GO" id="GO:0005886">
    <property type="term" value="C:plasma membrane"/>
    <property type="evidence" value="ECO:0007669"/>
    <property type="project" value="UniProtKB-SubCell"/>
</dbReference>
<evidence type="ECO:0000256" key="17">
    <source>
        <dbReference type="RuleBase" id="RU004278"/>
    </source>
</evidence>
<dbReference type="NCBIfam" id="TIGR01195">
    <property type="entry name" value="oadG_fam"/>
    <property type="match status" value="1"/>
</dbReference>
<evidence type="ECO:0000313" key="20">
    <source>
        <dbReference type="Proteomes" id="UP000295531"/>
    </source>
</evidence>
<sequence>MTDLFSNAAEIMLVGMGAVLAFLLLLIAAMMLMAKVIPHPEPTTSRQSATAQGSTTTGDNVSPKVVAAISAAVHRYRSTNQNHKK</sequence>
<evidence type="ECO:0000313" key="19">
    <source>
        <dbReference type="EMBL" id="TDP31669.1"/>
    </source>
</evidence>
<keyword evidence="20" id="KW-1185">Reference proteome</keyword>
<keyword evidence="10 16" id="KW-1133">Transmembrane helix</keyword>
<gene>
    <name evidence="16" type="primary">oadG</name>
    <name evidence="19" type="ORF">DEU29_11273</name>
</gene>
<evidence type="ECO:0000256" key="5">
    <source>
        <dbReference type="ARBA" id="ARBA00011869"/>
    </source>
</evidence>
<dbReference type="NCBIfam" id="NF003004">
    <property type="entry name" value="PRK03814.1"/>
    <property type="match status" value="1"/>
</dbReference>
<evidence type="ECO:0000256" key="12">
    <source>
        <dbReference type="ARBA" id="ARBA00023065"/>
    </source>
</evidence>
<feature type="compositionally biased region" description="Polar residues" evidence="18">
    <location>
        <begin position="42"/>
        <end position="60"/>
    </location>
</feature>
<dbReference type="HAMAP" id="MF_00404">
    <property type="entry name" value="OadG"/>
    <property type="match status" value="1"/>
</dbReference>
<comment type="caution">
    <text evidence="19">The sequence shown here is derived from an EMBL/GenBank/DDBJ whole genome shotgun (WGS) entry which is preliminary data.</text>
</comment>
<dbReference type="EMBL" id="SNXI01000012">
    <property type="protein sequence ID" value="TDP31669.1"/>
    <property type="molecule type" value="Genomic_DNA"/>
</dbReference>
<dbReference type="GO" id="GO:0015451">
    <property type="term" value="F:decarboxylation-driven active transmembrane transporter activity"/>
    <property type="evidence" value="ECO:0007669"/>
    <property type="project" value="UniProtKB-EC"/>
</dbReference>
<accession>A0A4R6P6P3</accession>
<comment type="subcellular location">
    <subcellularLocation>
        <location evidence="3 16 17">Cell membrane</location>
        <topology evidence="3 16 17">Single-pass membrane protein</topology>
    </subcellularLocation>
</comment>
<evidence type="ECO:0000256" key="16">
    <source>
        <dbReference type="HAMAP-Rule" id="MF_00404"/>
    </source>
</evidence>
<evidence type="ECO:0000256" key="3">
    <source>
        <dbReference type="ARBA" id="ARBA00004162"/>
    </source>
</evidence>
<keyword evidence="8 16" id="KW-0812">Transmembrane</keyword>
<protein>
    <recommendedName>
        <fullName evidence="16">Probable oxaloacetate decarboxylase gamma chain</fullName>
        <ecNumber evidence="16">7.2.4.2</ecNumber>
    </recommendedName>
</protein>
<keyword evidence="13 16" id="KW-0472">Membrane</keyword>
<comment type="function">
    <text evidence="2 16 17">Catalyzes the decarboxylation of oxaloacetate coupled to Na(+) translocation.</text>
</comment>
<keyword evidence="11 16" id="KW-0915">Sodium</keyword>
<dbReference type="InterPro" id="IPR023424">
    <property type="entry name" value="OadG"/>
</dbReference>
<evidence type="ECO:0000256" key="4">
    <source>
        <dbReference type="ARBA" id="ARBA00005844"/>
    </source>
</evidence>
<keyword evidence="6 16" id="KW-0813">Transport</keyword>
<comment type="similarity">
    <text evidence="4 16 17">Belongs to the OadG family.</text>
</comment>
<feature type="transmembrane region" description="Helical" evidence="16 17">
    <location>
        <begin position="12"/>
        <end position="37"/>
    </location>
</feature>
<evidence type="ECO:0000256" key="15">
    <source>
        <dbReference type="ARBA" id="ARBA00048176"/>
    </source>
</evidence>
<dbReference type="Proteomes" id="UP000295531">
    <property type="component" value="Unassembled WGS sequence"/>
</dbReference>
<keyword evidence="14 16" id="KW-0739">Sodium transport</keyword>
<evidence type="ECO:0000256" key="13">
    <source>
        <dbReference type="ARBA" id="ARBA00023136"/>
    </source>
</evidence>
<keyword evidence="7 16" id="KW-1003">Cell membrane</keyword>
<dbReference type="InterPro" id="IPR005899">
    <property type="entry name" value="Na_pump_deCOase"/>
</dbReference>
<dbReference type="Pfam" id="PF04277">
    <property type="entry name" value="OAD_gamma"/>
    <property type="match status" value="1"/>
</dbReference>
<dbReference type="OrthoDB" id="6215597at2"/>
<evidence type="ECO:0000256" key="18">
    <source>
        <dbReference type="SAM" id="MobiDB-lite"/>
    </source>
</evidence>
<dbReference type="GO" id="GO:0015081">
    <property type="term" value="F:sodium ion transmembrane transporter activity"/>
    <property type="evidence" value="ECO:0007669"/>
    <property type="project" value="UniProtKB-UniRule"/>
</dbReference>
<evidence type="ECO:0000256" key="7">
    <source>
        <dbReference type="ARBA" id="ARBA00022475"/>
    </source>
</evidence>
<comment type="catalytic activity">
    <reaction evidence="15 16 17">
        <text>oxaloacetate + 2 Na(+)(in) + H(+) = pyruvate + 2 Na(+)(out) + CO2</text>
        <dbReference type="Rhea" id="RHEA:57724"/>
        <dbReference type="ChEBI" id="CHEBI:15361"/>
        <dbReference type="ChEBI" id="CHEBI:15378"/>
        <dbReference type="ChEBI" id="CHEBI:16452"/>
        <dbReference type="ChEBI" id="CHEBI:16526"/>
        <dbReference type="ChEBI" id="CHEBI:29101"/>
        <dbReference type="EC" id="7.2.4.2"/>
    </reaction>
</comment>
<keyword evidence="9 16" id="KW-1278">Translocase</keyword>
<comment type="subunit">
    <text evidence="5 16">Heterotrimer of an alpha, a beta and a gamma subunit.</text>
</comment>
<name>A0A4R6P6P3_9GAMM</name>